<dbReference type="OrthoDB" id="7319615at2"/>
<feature type="compositionally biased region" description="Pro residues" evidence="1">
    <location>
        <begin position="24"/>
        <end position="49"/>
    </location>
</feature>
<protein>
    <recommendedName>
        <fullName evidence="5">Peptidoglycan binding-like domain-containing protein</fullName>
    </recommendedName>
</protein>
<reference evidence="3 4" key="1">
    <citation type="submission" date="2018-04" db="EMBL/GenBank/DDBJ databases">
        <title>Pararhodobacter oceanense sp. nov., isolated from marine intertidal sediment.</title>
        <authorList>
            <person name="Wang X.-L."/>
            <person name="Du Z.-J."/>
        </authorList>
    </citation>
    <scope>NUCLEOTIDE SEQUENCE [LARGE SCALE GENOMIC DNA]</scope>
    <source>
        <strain evidence="3 4">AM505</strain>
    </source>
</reference>
<sequence length="503" mass="55963">MNCLPLSVALIALAVAPWALADPLPDPPPNPLPADPLPEPLPAPLPEAPPELAEDTTEDTAEDGREDGFLSEADDPTLYAYLRPEGVEVINYGVLLDGIYGEIFAVQTALNAALETCEMELRVETDGAFGFGTRAAIRQLTSCDDIRAQLPRNSAARDGAVTRALWQALLPERPVPGPYQRMQAILQAFEDTPFQAPAQWNFCQNAPVYDPQEDQLDCYSNDSSSYLTWGPHGATAGWGQELLIILAQVDAQHSALIDAAFGDEAAAVRRSTHLGRRLHPVLDREVIDDSEVERYLCSVFIDPARREIWAEGFANLAASAQVREIYTALFRANNFDGGKIFTLLRAWRSVGLEPTEIDFGFFMDRAAHSSVRFSTYIAALERIRARNGGFPSPAEIRRQISRDIRPRNREQRLQRLGRDVAFYYDALQAELNTYERRAWRNRGRRRAAAIGLSDDRPAPEIAFVPNLIWTPDGSAPLTAEERDICPEVVLNPRPQSASPEYRR</sequence>
<feature type="region of interest" description="Disordered" evidence="1">
    <location>
        <begin position="22"/>
        <end position="71"/>
    </location>
</feature>
<evidence type="ECO:0008006" key="5">
    <source>
        <dbReference type="Google" id="ProtNLM"/>
    </source>
</evidence>
<feature type="chain" id="PRO_5015595404" description="Peptidoglycan binding-like domain-containing protein" evidence="2">
    <location>
        <begin position="22"/>
        <end position="503"/>
    </location>
</feature>
<gene>
    <name evidence="3" type="ORF">DDE20_17935</name>
</gene>
<feature type="compositionally biased region" description="Acidic residues" evidence="1">
    <location>
        <begin position="52"/>
        <end position="61"/>
    </location>
</feature>
<evidence type="ECO:0000313" key="4">
    <source>
        <dbReference type="Proteomes" id="UP000245911"/>
    </source>
</evidence>
<dbReference type="AlphaFoldDB" id="A0A2T8HPH3"/>
<evidence type="ECO:0000313" key="3">
    <source>
        <dbReference type="EMBL" id="PVH27339.1"/>
    </source>
</evidence>
<name>A0A2T8HPH3_9RHOB</name>
<feature type="signal peptide" evidence="2">
    <location>
        <begin position="1"/>
        <end position="21"/>
    </location>
</feature>
<keyword evidence="2" id="KW-0732">Signal</keyword>
<accession>A0A2T8HPH3</accession>
<evidence type="ECO:0000256" key="1">
    <source>
        <dbReference type="SAM" id="MobiDB-lite"/>
    </source>
</evidence>
<proteinExistence type="predicted"/>
<evidence type="ECO:0000256" key="2">
    <source>
        <dbReference type="SAM" id="SignalP"/>
    </source>
</evidence>
<dbReference type="RefSeq" id="WP_116559906.1">
    <property type="nucleotide sequence ID" value="NZ_QDKM01000015.1"/>
</dbReference>
<keyword evidence="4" id="KW-1185">Reference proteome</keyword>
<organism evidence="3 4">
    <name type="scientific">Pararhodobacter oceanensis</name>
    <dbReference type="NCBI Taxonomy" id="2172121"/>
    <lineage>
        <taxon>Bacteria</taxon>
        <taxon>Pseudomonadati</taxon>
        <taxon>Pseudomonadota</taxon>
        <taxon>Alphaproteobacteria</taxon>
        <taxon>Rhodobacterales</taxon>
        <taxon>Paracoccaceae</taxon>
        <taxon>Pararhodobacter</taxon>
    </lineage>
</organism>
<comment type="caution">
    <text evidence="3">The sequence shown here is derived from an EMBL/GenBank/DDBJ whole genome shotgun (WGS) entry which is preliminary data.</text>
</comment>
<dbReference type="EMBL" id="QDKM01000015">
    <property type="protein sequence ID" value="PVH27339.1"/>
    <property type="molecule type" value="Genomic_DNA"/>
</dbReference>
<dbReference type="Proteomes" id="UP000245911">
    <property type="component" value="Unassembled WGS sequence"/>
</dbReference>